<comment type="caution">
    <text evidence="9">The sequence shown here is derived from an EMBL/GenBank/DDBJ whole genome shotgun (WGS) entry which is preliminary data.</text>
</comment>
<evidence type="ECO:0000256" key="3">
    <source>
        <dbReference type="ARBA" id="ARBA00022598"/>
    </source>
</evidence>
<evidence type="ECO:0000259" key="7">
    <source>
        <dbReference type="Pfam" id="PF00501"/>
    </source>
</evidence>
<evidence type="ECO:0000313" key="10">
    <source>
        <dbReference type="Proteomes" id="UP000760480"/>
    </source>
</evidence>
<dbReference type="InterPro" id="IPR000873">
    <property type="entry name" value="AMP-dep_synth/lig_dom"/>
</dbReference>
<comment type="subcellular location">
    <subcellularLocation>
        <location evidence="1">Membrane</location>
        <topology evidence="1">Peripheral membrane protein</topology>
    </subcellularLocation>
</comment>
<evidence type="ECO:0000313" key="9">
    <source>
        <dbReference type="EMBL" id="NMQ19474.1"/>
    </source>
</evidence>
<dbReference type="PANTHER" id="PTHR43767">
    <property type="entry name" value="LONG-CHAIN-FATTY-ACID--COA LIGASE"/>
    <property type="match status" value="1"/>
</dbReference>
<gene>
    <name evidence="9" type="ORF">E4P82_09850</name>
</gene>
<evidence type="ECO:0000256" key="5">
    <source>
        <dbReference type="ARBA" id="ARBA00039545"/>
    </source>
</evidence>
<accession>A0ABX1TLP2</accession>
<evidence type="ECO:0000256" key="4">
    <source>
        <dbReference type="ARBA" id="ARBA00026121"/>
    </source>
</evidence>
<dbReference type="InterPro" id="IPR025110">
    <property type="entry name" value="AMP-bd_C"/>
</dbReference>
<dbReference type="Pfam" id="PF00501">
    <property type="entry name" value="AMP-binding"/>
    <property type="match status" value="1"/>
</dbReference>
<dbReference type="InterPro" id="IPR045851">
    <property type="entry name" value="AMP-bd_C_sf"/>
</dbReference>
<evidence type="ECO:0000256" key="2">
    <source>
        <dbReference type="ARBA" id="ARBA00005005"/>
    </source>
</evidence>
<dbReference type="Gene3D" id="3.40.50.12780">
    <property type="entry name" value="N-terminal domain of ligase-like"/>
    <property type="match status" value="1"/>
</dbReference>
<dbReference type="SUPFAM" id="SSF56801">
    <property type="entry name" value="Acetyl-CoA synthetase-like"/>
    <property type="match status" value="1"/>
</dbReference>
<reference evidence="9 10" key="1">
    <citation type="submission" date="2019-03" db="EMBL/GenBank/DDBJ databases">
        <title>Metabolic reconstructions from genomes of highly enriched 'Candidatus Accumulibacter' and 'Candidatus Competibacter' bioreactor populations.</title>
        <authorList>
            <person name="Annavajhala M.K."/>
            <person name="Welles L."/>
            <person name="Abbas B."/>
            <person name="Sorokin D."/>
            <person name="Park H."/>
            <person name="Van Loosdrecht M."/>
            <person name="Chandran K."/>
        </authorList>
    </citation>
    <scope>NUCLEOTIDE SEQUENCE [LARGE SCALE GENOMIC DNA]</scope>
    <source>
        <strain evidence="9 10">SBR_G</strain>
    </source>
</reference>
<keyword evidence="10" id="KW-1185">Reference proteome</keyword>
<dbReference type="Pfam" id="PF13193">
    <property type="entry name" value="AMP-binding_C"/>
    <property type="match status" value="1"/>
</dbReference>
<dbReference type="InterPro" id="IPR050237">
    <property type="entry name" value="ATP-dep_AMP-bd_enzyme"/>
</dbReference>
<dbReference type="Gene3D" id="3.30.300.30">
    <property type="match status" value="1"/>
</dbReference>
<evidence type="ECO:0000256" key="6">
    <source>
        <dbReference type="ARBA" id="ARBA00042773"/>
    </source>
</evidence>
<organism evidence="9 10">
    <name type="scientific">Candidatus Competibacter phosphatis</name>
    <dbReference type="NCBI Taxonomy" id="221280"/>
    <lineage>
        <taxon>Bacteria</taxon>
        <taxon>Pseudomonadati</taxon>
        <taxon>Pseudomonadota</taxon>
        <taxon>Gammaproteobacteria</taxon>
        <taxon>Candidatus Competibacteraceae</taxon>
        <taxon>Candidatus Competibacter</taxon>
    </lineage>
</organism>
<evidence type="ECO:0000256" key="1">
    <source>
        <dbReference type="ARBA" id="ARBA00004170"/>
    </source>
</evidence>
<comment type="pathway">
    <text evidence="2">Lipid metabolism; fatty acid beta-oxidation.</text>
</comment>
<protein>
    <recommendedName>
        <fullName evidence="5">Long-chain-fatty-acid--CoA ligase</fullName>
        <ecNumber evidence="4">6.2.1.3</ecNumber>
    </recommendedName>
    <alternativeName>
        <fullName evidence="6">Long-chain acyl-CoA synthetase</fullName>
    </alternativeName>
</protein>
<feature type="domain" description="AMP-dependent synthetase/ligase" evidence="7">
    <location>
        <begin position="29"/>
        <end position="418"/>
    </location>
</feature>
<dbReference type="EMBL" id="SPMZ01000026">
    <property type="protein sequence ID" value="NMQ19474.1"/>
    <property type="molecule type" value="Genomic_DNA"/>
</dbReference>
<name>A0ABX1TLP2_9GAMM</name>
<dbReference type="RefSeq" id="WP_169248724.1">
    <property type="nucleotide sequence ID" value="NZ_SPMZ01000026.1"/>
</dbReference>
<dbReference type="PANTHER" id="PTHR43767:SF8">
    <property type="entry name" value="LONG-CHAIN-FATTY-ACID--COA LIGASE"/>
    <property type="match status" value="1"/>
</dbReference>
<dbReference type="InterPro" id="IPR042099">
    <property type="entry name" value="ANL_N_sf"/>
</dbReference>
<proteinExistence type="predicted"/>
<evidence type="ECO:0000259" key="8">
    <source>
        <dbReference type="Pfam" id="PF13193"/>
    </source>
</evidence>
<dbReference type="CDD" id="cd05936">
    <property type="entry name" value="FC-FACS_FadD_like"/>
    <property type="match status" value="1"/>
</dbReference>
<dbReference type="EC" id="6.2.1.3" evidence="4"/>
<feature type="domain" description="AMP-binding enzyme C-terminal" evidence="8">
    <location>
        <begin position="468"/>
        <end position="541"/>
    </location>
</feature>
<dbReference type="Proteomes" id="UP000760480">
    <property type="component" value="Unassembled WGS sequence"/>
</dbReference>
<keyword evidence="3 9" id="KW-0436">Ligase</keyword>
<sequence length="550" mass="60973">MEKVWLKRYLPQVPADINPDEYRSLVEVFDRSCCQFGRRNAFVNMGCGMTYAELEQMSRAFAAWLQQELGLEKGERVAIMLPNLLQYPVALFGALRAGLVVVNVNPLHTPRELEHQLRDSGAKAILILANFAHVLAEVVERTEIRTAIVTEIGDLLSFWKAKVVNLVARHIKKRVHYALPNTVGFREALAGGARLVLRPVAVTGEDLAFLQYTGGTAGLPMGVMLTHRNLLANIRQIVAWVGSTIHEGEEIVITALPLHHIFCLTVNCLCFLYFGGLNVLVTNPRDLPLFVREIRPWKFTVITGVNALFNALVNNDKFATLDFSSLRLTVGGGAPMWRTVADRWRTLTGVPILAGYGLTEAAPAICVNPVDIEDFTGSIGLPLPSTEVQVRDEEGREVPSGARGELCARGPQVMRGYWRRPEETARILRDGWLLTGDIATMDKQGFFYMVDHKKDRILVSGFDVFPSEIEQVVVACSGVLEAACIGVPDEKSGSAVKVCVVPKPGMELTVEAIQAHCRRCLPAYKRPRQVEFRDSLPKSNIGTILRHELC</sequence>
<dbReference type="GO" id="GO:0004467">
    <property type="term" value="F:long-chain fatty acid-CoA ligase activity"/>
    <property type="evidence" value="ECO:0007669"/>
    <property type="project" value="UniProtKB-EC"/>
</dbReference>